<evidence type="ECO:0000313" key="2">
    <source>
        <dbReference type="Proteomes" id="UP000180057"/>
    </source>
</evidence>
<comment type="caution">
    <text evidence="1">The sequence shown here is derived from an EMBL/GenBank/DDBJ whole genome shotgun (WGS) entry which is preliminary data.</text>
</comment>
<gene>
    <name evidence="1" type="ORF">BKP45_00580</name>
</gene>
<proteinExistence type="predicted"/>
<evidence type="ECO:0000313" key="1">
    <source>
        <dbReference type="EMBL" id="OIJ21312.1"/>
    </source>
</evidence>
<dbReference type="Proteomes" id="UP000180057">
    <property type="component" value="Unassembled WGS sequence"/>
</dbReference>
<name>A0A1S2M950_9BACI</name>
<dbReference type="RefSeq" id="WP_071387931.1">
    <property type="nucleotide sequence ID" value="NZ_MLQS01000001.1"/>
</dbReference>
<dbReference type="AlphaFoldDB" id="A0A1S2M950"/>
<evidence type="ECO:0008006" key="3">
    <source>
        <dbReference type="Google" id="ProtNLM"/>
    </source>
</evidence>
<reference evidence="1 2" key="1">
    <citation type="submission" date="2016-10" db="EMBL/GenBank/DDBJ databases">
        <title>Draft genome sequences of four alkaliphilic bacteria belonging to the Anaerobacillus genus.</title>
        <authorList>
            <person name="Bassil N.M."/>
            <person name="Lloyd J.R."/>
        </authorList>
    </citation>
    <scope>NUCLEOTIDE SEQUENCE [LARGE SCALE GENOMIC DNA]</scope>
    <source>
        <strain evidence="1 2">DSM 22531</strain>
    </source>
</reference>
<organism evidence="1 2">
    <name type="scientific">Anaerobacillus alkalidiazotrophicus</name>
    <dbReference type="NCBI Taxonomy" id="472963"/>
    <lineage>
        <taxon>Bacteria</taxon>
        <taxon>Bacillati</taxon>
        <taxon>Bacillota</taxon>
        <taxon>Bacilli</taxon>
        <taxon>Bacillales</taxon>
        <taxon>Bacillaceae</taxon>
        <taxon>Anaerobacillus</taxon>
    </lineage>
</organism>
<keyword evidence="2" id="KW-1185">Reference proteome</keyword>
<dbReference type="OrthoDB" id="2968580at2"/>
<dbReference type="EMBL" id="MLQS01000001">
    <property type="protein sequence ID" value="OIJ21312.1"/>
    <property type="molecule type" value="Genomic_DNA"/>
</dbReference>
<protein>
    <recommendedName>
        <fullName evidence="3">YtxH domain-containing protein</fullName>
    </recommendedName>
</protein>
<sequence length="135" mass="15243">MDEDKKKQLVRTMIIGGIVGSIVMATKSKKNVCSCLKTCTKKTSTFINFINENRSEILDHIKNTSNKLTKAIDDTNHDIKAITENIKHLRNSSLQVVTAVKETKGELMSLYEDCNQNQKPKSNITTENLEEKKDV</sequence>
<accession>A0A1S2M950</accession>